<evidence type="ECO:0000313" key="2">
    <source>
        <dbReference type="Proteomes" id="UP001597042"/>
    </source>
</evidence>
<dbReference type="NCBIfam" id="NF046112">
    <property type="entry name" value="MSMEG_6209_Nter"/>
    <property type="match status" value="1"/>
</dbReference>
<accession>A0ABW2ZPD8</accession>
<gene>
    <name evidence="1" type="ORF">ACFQZV_04030</name>
</gene>
<protein>
    <submittedName>
        <fullName evidence="1">Three-helix bundle dimerization domain-containing protein</fullName>
    </submittedName>
</protein>
<dbReference type="Gene3D" id="1.10.8.1060">
    <property type="entry name" value="Corynebacterium glutamicum thioredoxin-dependent arsenate reductase, N-terminal domain"/>
    <property type="match status" value="1"/>
</dbReference>
<dbReference type="RefSeq" id="WP_378750614.1">
    <property type="nucleotide sequence ID" value="NZ_JBHSSV010000003.1"/>
</dbReference>
<proteinExistence type="predicted"/>
<name>A0ABW2ZPD8_9MICO</name>
<organism evidence="1 2">
    <name type="scientific">Microbacterium koreense</name>
    <dbReference type="NCBI Taxonomy" id="323761"/>
    <lineage>
        <taxon>Bacteria</taxon>
        <taxon>Bacillati</taxon>
        <taxon>Actinomycetota</taxon>
        <taxon>Actinomycetes</taxon>
        <taxon>Micrococcales</taxon>
        <taxon>Microbacteriaceae</taxon>
        <taxon>Microbacterium</taxon>
    </lineage>
</organism>
<dbReference type="EMBL" id="JBHTIM010000001">
    <property type="protein sequence ID" value="MFD0780467.1"/>
    <property type="molecule type" value="Genomic_DNA"/>
</dbReference>
<comment type="caution">
    <text evidence="1">The sequence shown here is derived from an EMBL/GenBank/DDBJ whole genome shotgun (WGS) entry which is preliminary data.</text>
</comment>
<dbReference type="Proteomes" id="UP001597042">
    <property type="component" value="Unassembled WGS sequence"/>
</dbReference>
<keyword evidence="2" id="KW-1185">Reference proteome</keyword>
<reference evidence="2" key="1">
    <citation type="journal article" date="2019" name="Int. J. Syst. Evol. Microbiol.">
        <title>The Global Catalogue of Microorganisms (GCM) 10K type strain sequencing project: providing services to taxonomists for standard genome sequencing and annotation.</title>
        <authorList>
            <consortium name="The Broad Institute Genomics Platform"/>
            <consortium name="The Broad Institute Genome Sequencing Center for Infectious Disease"/>
            <person name="Wu L."/>
            <person name="Ma J."/>
        </authorList>
    </citation>
    <scope>NUCLEOTIDE SEQUENCE [LARGE SCALE GENOMIC DNA]</scope>
    <source>
        <strain evidence="2">CCUG 50754</strain>
    </source>
</reference>
<evidence type="ECO:0000313" key="1">
    <source>
        <dbReference type="EMBL" id="MFD0780467.1"/>
    </source>
</evidence>
<sequence>MSVTRPRSEYEELVYIADRLAHRFPAVSEDEIIGLLADELADYDHARLRAYVPVLIEGRVTRRLRALR</sequence>